<comment type="caution">
    <text evidence="1">The sequence shown here is derived from an EMBL/GenBank/DDBJ whole genome shotgun (WGS) entry which is preliminary data.</text>
</comment>
<dbReference type="SUPFAM" id="SSF56219">
    <property type="entry name" value="DNase I-like"/>
    <property type="match status" value="1"/>
</dbReference>
<dbReference type="AlphaFoldDB" id="A0AAU9WFM0"/>
<keyword evidence="2" id="KW-1185">Reference proteome</keyword>
<sequence length="360" mass="40645">MNIDEMDLYLAICSSWMKSTRLLGLQSSTRTSHCFTSRIPYTPNSISTFNVTRLRLANSGDINPNPGPSITSFTTNRFWQRHEMQRRRNPCNLEQIKCDSDLHLRTSTTNLTMSGLEVKSEITDRVWPINTVESRRTFPSKVKNLHNAVNKNNLVQICITLNRKPVISNKSTLSAPKFCLFGLLNCRSVRNKYLSIKDYVVDKDFDIFAITETWLNTGDYDNLVIGSLIPNGCCFLHSARDGRGGGVGLLFKSSLPVKQTSKVYLDTFISFEAIESEVKIFSQSVSILIVYRPPPSSGNNLSTELFMNEFSSLLESYITKTGSLVIAVDNSSEISDDCTVCADLRFVKPNWERKRICGRK</sequence>
<dbReference type="InterPro" id="IPR036691">
    <property type="entry name" value="Endo/exonu/phosph_ase_sf"/>
</dbReference>
<dbReference type="Gene3D" id="3.60.10.10">
    <property type="entry name" value="Endonuclease/exonuclease/phosphatase"/>
    <property type="match status" value="1"/>
</dbReference>
<organism evidence="1 2">
    <name type="scientific">Pocillopora meandrina</name>
    <dbReference type="NCBI Taxonomy" id="46732"/>
    <lineage>
        <taxon>Eukaryota</taxon>
        <taxon>Metazoa</taxon>
        <taxon>Cnidaria</taxon>
        <taxon>Anthozoa</taxon>
        <taxon>Hexacorallia</taxon>
        <taxon>Scleractinia</taxon>
        <taxon>Astrocoeniina</taxon>
        <taxon>Pocilloporidae</taxon>
        <taxon>Pocillopora</taxon>
    </lineage>
</organism>
<evidence type="ECO:0000313" key="2">
    <source>
        <dbReference type="Proteomes" id="UP001159428"/>
    </source>
</evidence>
<gene>
    <name evidence="1" type="ORF">PMEA_00003579</name>
</gene>
<dbReference type="EMBL" id="CALNXJ010000012">
    <property type="protein sequence ID" value="CAH3110280.1"/>
    <property type="molecule type" value="Genomic_DNA"/>
</dbReference>
<reference evidence="1 2" key="1">
    <citation type="submission" date="2022-05" db="EMBL/GenBank/DDBJ databases">
        <authorList>
            <consortium name="Genoscope - CEA"/>
            <person name="William W."/>
        </authorList>
    </citation>
    <scope>NUCLEOTIDE SEQUENCE [LARGE SCALE GENOMIC DNA]</scope>
</reference>
<evidence type="ECO:0000313" key="1">
    <source>
        <dbReference type="EMBL" id="CAH3110280.1"/>
    </source>
</evidence>
<proteinExistence type="predicted"/>
<name>A0AAU9WFM0_9CNID</name>
<dbReference type="PANTHER" id="PTHR46670">
    <property type="entry name" value="ENDO/EXONUCLEASE/PHOSPHATASE DOMAIN-CONTAINING PROTEIN"/>
    <property type="match status" value="1"/>
</dbReference>
<dbReference type="Proteomes" id="UP001159428">
    <property type="component" value="Unassembled WGS sequence"/>
</dbReference>
<accession>A0AAU9WFM0</accession>
<dbReference type="PANTHER" id="PTHR46670:SF3">
    <property type="entry name" value="ENDONUCLEASE_EXONUCLEASE_PHOSPHATASE DOMAIN-CONTAINING PROTEIN"/>
    <property type="match status" value="1"/>
</dbReference>
<evidence type="ECO:0008006" key="3">
    <source>
        <dbReference type="Google" id="ProtNLM"/>
    </source>
</evidence>
<protein>
    <recommendedName>
        <fullName evidence="3">Endonuclease/exonuclease/phosphatase domain-containing protein</fullName>
    </recommendedName>
</protein>